<gene>
    <name evidence="1" type="ORF">OCBIM_22001998mg</name>
</gene>
<sequence>MLHRMAFAYSSCQLKEGTIKRNQGAAAKSKNHHHRWLLRRELLLQSGGDIHIYLYNETLHQINRHISLQKQNHTRMASTRVDSGNY</sequence>
<accession>A0A0L8HYQ7</accession>
<reference evidence="1" key="1">
    <citation type="submission" date="2015-07" db="EMBL/GenBank/DDBJ databases">
        <title>MeaNS - Measles Nucleotide Surveillance Program.</title>
        <authorList>
            <person name="Tran T."/>
            <person name="Druce J."/>
        </authorList>
    </citation>
    <scope>NUCLEOTIDE SEQUENCE</scope>
    <source>
        <strain evidence="1">UCB-OBI-ISO-001</strain>
        <tissue evidence="1">Gonad</tissue>
    </source>
</reference>
<proteinExistence type="predicted"/>
<organism evidence="1">
    <name type="scientific">Octopus bimaculoides</name>
    <name type="common">California two-spotted octopus</name>
    <dbReference type="NCBI Taxonomy" id="37653"/>
    <lineage>
        <taxon>Eukaryota</taxon>
        <taxon>Metazoa</taxon>
        <taxon>Spiralia</taxon>
        <taxon>Lophotrochozoa</taxon>
        <taxon>Mollusca</taxon>
        <taxon>Cephalopoda</taxon>
        <taxon>Coleoidea</taxon>
        <taxon>Octopodiformes</taxon>
        <taxon>Octopoda</taxon>
        <taxon>Incirrata</taxon>
        <taxon>Octopodidae</taxon>
        <taxon>Octopus</taxon>
    </lineage>
</organism>
<evidence type="ECO:0000313" key="1">
    <source>
        <dbReference type="EMBL" id="KOF94342.1"/>
    </source>
</evidence>
<name>A0A0L8HYQ7_OCTBM</name>
<dbReference type="AlphaFoldDB" id="A0A0L8HYQ7"/>
<dbReference type="EMBL" id="KQ416979">
    <property type="protein sequence ID" value="KOF94342.1"/>
    <property type="molecule type" value="Genomic_DNA"/>
</dbReference>
<protein>
    <submittedName>
        <fullName evidence="1">Uncharacterized protein</fullName>
    </submittedName>
</protein>